<evidence type="ECO:0000256" key="7">
    <source>
        <dbReference type="PROSITE-ProRule" id="PRU01091"/>
    </source>
</evidence>
<dbReference type="SMART" id="SM00448">
    <property type="entry name" value="REC"/>
    <property type="match status" value="1"/>
</dbReference>
<dbReference type="InterPro" id="IPR039420">
    <property type="entry name" value="WalR-like"/>
</dbReference>
<dbReference type="Proteomes" id="UP000240739">
    <property type="component" value="Unassembled WGS sequence"/>
</dbReference>
<keyword evidence="2" id="KW-0902">Two-component regulatory system</keyword>
<dbReference type="AlphaFoldDB" id="A0A2T4UH08"/>
<dbReference type="CDD" id="cd00383">
    <property type="entry name" value="trans_reg_C"/>
    <property type="match status" value="1"/>
</dbReference>
<keyword evidence="1 6" id="KW-0597">Phosphoprotein</keyword>
<dbReference type="Gene3D" id="1.10.10.10">
    <property type="entry name" value="Winged helix-like DNA-binding domain superfamily/Winged helix DNA-binding domain"/>
    <property type="match status" value="1"/>
</dbReference>
<dbReference type="Gene3D" id="3.40.50.2300">
    <property type="match status" value="1"/>
</dbReference>
<dbReference type="SMART" id="SM00862">
    <property type="entry name" value="Trans_reg_C"/>
    <property type="match status" value="1"/>
</dbReference>
<dbReference type="PROSITE" id="PS50110">
    <property type="entry name" value="RESPONSE_REGULATORY"/>
    <property type="match status" value="1"/>
</dbReference>
<dbReference type="GO" id="GO:0032993">
    <property type="term" value="C:protein-DNA complex"/>
    <property type="evidence" value="ECO:0007669"/>
    <property type="project" value="TreeGrafter"/>
</dbReference>
<keyword evidence="3" id="KW-0805">Transcription regulation</keyword>
<dbReference type="GO" id="GO:0000976">
    <property type="term" value="F:transcription cis-regulatory region binding"/>
    <property type="evidence" value="ECO:0007669"/>
    <property type="project" value="TreeGrafter"/>
</dbReference>
<dbReference type="InterPro" id="IPR001867">
    <property type="entry name" value="OmpR/PhoB-type_DNA-bd"/>
</dbReference>
<feature type="DNA-binding region" description="OmpR/PhoB-type" evidence="7">
    <location>
        <begin position="137"/>
        <end position="235"/>
    </location>
</feature>
<gene>
    <name evidence="10" type="ORF">C7Y72_02105</name>
</gene>
<dbReference type="GO" id="GO:0000156">
    <property type="term" value="F:phosphorelay response regulator activity"/>
    <property type="evidence" value="ECO:0007669"/>
    <property type="project" value="TreeGrafter"/>
</dbReference>
<accession>A0A2T4UH08</accession>
<evidence type="ECO:0000259" key="9">
    <source>
        <dbReference type="PROSITE" id="PS51755"/>
    </source>
</evidence>
<dbReference type="InterPro" id="IPR036388">
    <property type="entry name" value="WH-like_DNA-bd_sf"/>
</dbReference>
<protein>
    <submittedName>
        <fullName evidence="10">DNA-binding response regulator</fullName>
    </submittedName>
</protein>
<proteinExistence type="predicted"/>
<keyword evidence="4 7" id="KW-0238">DNA-binding</keyword>
<dbReference type="PROSITE" id="PS51755">
    <property type="entry name" value="OMPR_PHOB"/>
    <property type="match status" value="1"/>
</dbReference>
<feature type="domain" description="Response regulatory" evidence="8">
    <location>
        <begin position="12"/>
        <end position="126"/>
    </location>
</feature>
<organism evidence="10 11">
    <name type="scientific">Paraconexibacter algicola</name>
    <dbReference type="NCBI Taxonomy" id="2133960"/>
    <lineage>
        <taxon>Bacteria</taxon>
        <taxon>Bacillati</taxon>
        <taxon>Actinomycetota</taxon>
        <taxon>Thermoleophilia</taxon>
        <taxon>Solirubrobacterales</taxon>
        <taxon>Paraconexibacteraceae</taxon>
        <taxon>Paraconexibacter</taxon>
    </lineage>
</organism>
<keyword evidence="11" id="KW-1185">Reference proteome</keyword>
<keyword evidence="5" id="KW-0804">Transcription</keyword>
<dbReference type="SUPFAM" id="SSF46894">
    <property type="entry name" value="C-terminal effector domain of the bipartite response regulators"/>
    <property type="match status" value="1"/>
</dbReference>
<dbReference type="InterPro" id="IPR011006">
    <property type="entry name" value="CheY-like_superfamily"/>
</dbReference>
<reference evidence="10 11" key="1">
    <citation type="submission" date="2018-03" db="EMBL/GenBank/DDBJ databases">
        <title>Aquarubrobacter algicola gen. nov., sp. nov., a novel actinobacterium isolated from shallow eutrophic lake during the end of cyanobacterial harmful algal blooms.</title>
        <authorList>
            <person name="Chun S.J."/>
        </authorList>
    </citation>
    <scope>NUCLEOTIDE SEQUENCE [LARGE SCALE GENOMIC DNA]</scope>
    <source>
        <strain evidence="10 11">Seoho-28</strain>
    </source>
</reference>
<sequence length="237" mass="25810">MFVADAPAQTLTVLVVEDDPELRVGVARGVAAAGWTALVAGDGMEALAVLREQRVDAVLLDRGLPFVDGLETCRRLRAAGDPVPVVLLCDRDGIDDRVAALDAGADDVVGKPFALREVLARVRAIHRRSTRGSAPAPVERCYADLRIDLPAHQAYRGDRLLQLTRTEFLLLDQLAANAGHVIERSQLLLRVWGYDFGAESNSLGVYIGYLRRKTEAAGEPRLIHTVRNVGYVLREPG</sequence>
<dbReference type="Gene3D" id="6.10.250.690">
    <property type="match status" value="1"/>
</dbReference>
<evidence type="ECO:0000313" key="11">
    <source>
        <dbReference type="Proteomes" id="UP000240739"/>
    </source>
</evidence>
<evidence type="ECO:0000256" key="3">
    <source>
        <dbReference type="ARBA" id="ARBA00023015"/>
    </source>
</evidence>
<name>A0A2T4UH08_9ACTN</name>
<evidence type="ECO:0000256" key="2">
    <source>
        <dbReference type="ARBA" id="ARBA00023012"/>
    </source>
</evidence>
<evidence type="ECO:0000259" key="8">
    <source>
        <dbReference type="PROSITE" id="PS50110"/>
    </source>
</evidence>
<dbReference type="PANTHER" id="PTHR48111:SF22">
    <property type="entry name" value="REGULATOR OF RPOS"/>
    <property type="match status" value="1"/>
</dbReference>
<evidence type="ECO:0000313" key="10">
    <source>
        <dbReference type="EMBL" id="PTL58533.1"/>
    </source>
</evidence>
<evidence type="ECO:0000256" key="5">
    <source>
        <dbReference type="ARBA" id="ARBA00023163"/>
    </source>
</evidence>
<dbReference type="RefSeq" id="WP_107566971.1">
    <property type="nucleotide sequence ID" value="NZ_PYYB01000001.1"/>
</dbReference>
<evidence type="ECO:0000256" key="1">
    <source>
        <dbReference type="ARBA" id="ARBA00022553"/>
    </source>
</evidence>
<dbReference type="InterPro" id="IPR016032">
    <property type="entry name" value="Sig_transdc_resp-reg_C-effctor"/>
</dbReference>
<feature type="domain" description="OmpR/PhoB-type" evidence="9">
    <location>
        <begin position="137"/>
        <end position="235"/>
    </location>
</feature>
<dbReference type="InterPro" id="IPR001789">
    <property type="entry name" value="Sig_transdc_resp-reg_receiver"/>
</dbReference>
<dbReference type="GO" id="GO:0006355">
    <property type="term" value="P:regulation of DNA-templated transcription"/>
    <property type="evidence" value="ECO:0007669"/>
    <property type="project" value="InterPro"/>
</dbReference>
<dbReference type="PANTHER" id="PTHR48111">
    <property type="entry name" value="REGULATOR OF RPOS"/>
    <property type="match status" value="1"/>
</dbReference>
<dbReference type="Pfam" id="PF00072">
    <property type="entry name" value="Response_reg"/>
    <property type="match status" value="1"/>
</dbReference>
<evidence type="ECO:0000256" key="4">
    <source>
        <dbReference type="ARBA" id="ARBA00023125"/>
    </source>
</evidence>
<dbReference type="EMBL" id="PYYB01000001">
    <property type="protein sequence ID" value="PTL58533.1"/>
    <property type="molecule type" value="Genomic_DNA"/>
</dbReference>
<evidence type="ECO:0000256" key="6">
    <source>
        <dbReference type="PROSITE-ProRule" id="PRU00169"/>
    </source>
</evidence>
<dbReference type="OrthoDB" id="9802426at2"/>
<dbReference type="SUPFAM" id="SSF52172">
    <property type="entry name" value="CheY-like"/>
    <property type="match status" value="1"/>
</dbReference>
<dbReference type="GO" id="GO:0005829">
    <property type="term" value="C:cytosol"/>
    <property type="evidence" value="ECO:0007669"/>
    <property type="project" value="TreeGrafter"/>
</dbReference>
<dbReference type="Pfam" id="PF00486">
    <property type="entry name" value="Trans_reg_C"/>
    <property type="match status" value="1"/>
</dbReference>
<comment type="caution">
    <text evidence="10">The sequence shown here is derived from an EMBL/GenBank/DDBJ whole genome shotgun (WGS) entry which is preliminary data.</text>
</comment>
<feature type="modified residue" description="4-aspartylphosphate" evidence="6">
    <location>
        <position position="61"/>
    </location>
</feature>